<dbReference type="KEGG" id="hazt:108667198"/>
<keyword evidence="6" id="KW-0804">Transcription</keyword>
<dbReference type="PANTHER" id="PTHR46007:SF11">
    <property type="entry name" value="MEDIATOR OF RNA POLYMERASE II TRANSCRIPTION SUBUNIT 12"/>
    <property type="match status" value="1"/>
</dbReference>
<feature type="region of interest" description="Disordered" evidence="8">
    <location>
        <begin position="1542"/>
        <end position="1576"/>
    </location>
</feature>
<keyword evidence="5" id="KW-0010">Activator</keyword>
<evidence type="ECO:0000256" key="5">
    <source>
        <dbReference type="ARBA" id="ARBA00023159"/>
    </source>
</evidence>
<feature type="region of interest" description="Disordered" evidence="8">
    <location>
        <begin position="1956"/>
        <end position="2005"/>
    </location>
</feature>
<dbReference type="InterPro" id="IPR019035">
    <property type="entry name" value="Mediator_Med12"/>
</dbReference>
<keyword evidence="3" id="KW-0678">Repressor</keyword>
<dbReference type="GO" id="GO:0016592">
    <property type="term" value="C:mediator complex"/>
    <property type="evidence" value="ECO:0007669"/>
    <property type="project" value="InterPro"/>
</dbReference>
<feature type="non-terminal residue" evidence="11">
    <location>
        <position position="1"/>
    </location>
</feature>
<dbReference type="Pfam" id="PF12145">
    <property type="entry name" value="Med12-LCEWAV"/>
    <property type="match status" value="1"/>
</dbReference>
<evidence type="ECO:0000313" key="11">
    <source>
        <dbReference type="RefSeq" id="XP_018009681.1"/>
    </source>
</evidence>
<dbReference type="GeneID" id="108667198"/>
<feature type="compositionally biased region" description="Low complexity" evidence="8">
    <location>
        <begin position="2288"/>
        <end position="2332"/>
    </location>
</feature>
<sequence>DELDDLSVKQGYTHRPQIQDEYGSALNVTLNSAKVAESFNSILEKKAELNQLPDTGRKKQQINIKDNFWLVTPRSKFALEAWFTDLAGSKPLTFLAKKVPIFPKREEMLLTLCEYAVPTQRAIWFIKMTSFYQETKALEIKAKKRQQLDLSLDMTGTLTKFLREQLCKIMEAYGASPALGSTTPGSSTPGSNTNPPGSTPPGSTTPSSSQPPHSSPHQGIGSSGSSNPSCAQLSHNLRNWNYIVQIAHFMYQDNLLDRQEYLEWVVESITRYRTTEQDSVLRVVLPLGLQYLDEITQSEYLSRKLSYFAATKLQLMCQENGYNPVSGAANSTPPASDAAGVSVTAAISAPPQPGAISGSAATNTGSLIHAPATPGKITSTQANPGINSALAATFQELLSCHQHRPIILALCAFVQAVCLDCPTAFVWNYAGDRRNWWLSGSPLDHLPCAPSQLPMPPRLNNPAVRNELRQMEEHLKQRTRAAENRWSMDKYGRNITGFTIHRVLLALDALDRHAFDRVEALSSLDTLYTKIFTLSKDSQNESNGAVAVGNSSSGLGSGSGGSGGGGGCTLLYRNHTHATVNTGKLKGGTWPECGDGWEDAVVTTICEWAVTMERCGEHRAVVAARLIEKRQTFLLSQAESSSGGESASSSSYYPFQNLLLKFLDVQAPVYSDCKGSNRSREFGNLVLLFSELIRHDVFSHDGYMCTLISRGDLADPPALLNPPALSSTYPDAAEEKRDTMDDDLDKILQNITTKDEDGGHDISPHHDLSGGSAMMEDGLNSGSASRARSLAADGDSLRKSPPRHLIYAQHFPLPSDDSYAHETNQRYVLLYGVGKARDEARHAVKKLTKEIQKLFSKKFSIDIAEGGKVKKSSRGEFSFESLLSRFTMLSYFDQHCITSNVATQVLEMLCGCGAGNSNYLPLLDHVAFLMDLMETGLNIHGLLQLCVQIIKEIVEIEAVLTERACLSGTYCPQLTLLVMGVLRKYSKWLLVSQDQTLLVFERLLRLVKHVPNPSECTSAERIVFSYLHTLYNSCCFIKAKHSESFAPLLTRIRLAMNCSHASDSKHRYNPHIMEDYISNPKLRVDIALVKQQLAEPANRYSFACSAIMAAVKATSNTRLNDIAIMCAEMTACCTALNSEWLGILNVLCSSVSSANIASGAVGVGGGNSPYSDVVAEVDLRNPRTAAAAHASLSVFTAVLIARDCFSFEELLDRVVVHSLKAAWNNGKGNPEVEPGARLSCHLLLRIFQSIDSSQPAQYCPGSPSSGSGGPGTIQRNVRLSCDRHLLVAAHLTFRMEPVLAFLKAMLIVSDAMSGLSKNSSSSISDILGTSYSAASEPVPAGCSVEKAPLSDFARYALHQICSQDWVREICLKCPEKLCNSDNLLDNILTPSQAQRVLHHICHPDSPNHNTSSTDQATVITSILSDLDEWRLRISWLDLHLMYEQLRSTPPELNQWLDNVSHVALQMFCQDVPPTTMKQFSACKARRRKLSSLSLVAPLISRLPRMVQSRVLKACGEVLNSVNFAAYSSHNVPVIPQPGSLPGVGSGVGSSSSSLSGLGGQGSSQSHNSGGVGNGCAGGVGGGSGGGRHAQIPVQNQRPFLRLMLMCLEAAQDDTLSDLLENLRMQLMQPVVIYRELGRNRCEVDPQKRRLMLEALRLRFGLIGGLFDVILACCSNVIITEWAIQLVQLVVAGVIDLTNNSELFTTVLDMLAALIHATLVSDPGTDTREENKRQYYNLVKKIKKEVGELNNVSMRLVRQLIPIPKAQMEVVVMEPWGSITDNKGNRHQDFDKDKKHGVQGADKQKLNPWDLLEGHRSPAPLSWAWLAATRLTRKTLKYHDTHQLLRFHTHTQQKPFSYFLEPPPLPPEDLEPVPEKQVILSQLPGLLKEEVKAPDTPTSDHSPRPNTKQGRGGVGAAGKNSSSRKRKPRAPPAMPAMNQVAAMPMNFQQANYGNVGGGPVGGGMSQVSQWTGNYAQPQPQQPQPPQQQPQPYYQQLPPGGGSRYPVYSQNRNAIRQALLERQHNGMSGAMVGAGQNPQQQQPPPFATMGAMMNPHQSGPMIRQQLRGAIAARPQPGGLYPNNPAAAAAMQGALVARQNMPGQPGGMYNPGAGGPGGQGVNSSPAAAMAAQYGGYQQGGPMMNSAGAAGASMMSHSYQQGGYQGPGMMGMRTPQQPGYMSQRPQYMQTTSGAGTMGMMSGGQAYARPGMSGMAGGGGGGGMSGGTLGPGGAMVGGGGGMGGGGGGMGAGGGMGGGAGGPDGSMMHHRMMLGAVTTTSNANQQSQLLSHMQRPMQQPQQQQQQPVVQQQQQQQAPVSANAQQQQSQQTQRQTMMGQGRGYPQPPY</sequence>
<dbReference type="GO" id="GO:0045944">
    <property type="term" value="P:positive regulation of transcription by RNA polymerase II"/>
    <property type="evidence" value="ECO:0007669"/>
    <property type="project" value="TreeGrafter"/>
</dbReference>
<comment type="subcellular location">
    <subcellularLocation>
        <location evidence="1">Nucleus</location>
    </subcellularLocation>
</comment>
<evidence type="ECO:0000313" key="10">
    <source>
        <dbReference type="Proteomes" id="UP000694843"/>
    </source>
</evidence>
<feature type="region of interest" description="Disordered" evidence="8">
    <location>
        <begin position="178"/>
        <end position="229"/>
    </location>
</feature>
<evidence type="ECO:0000256" key="8">
    <source>
        <dbReference type="SAM" id="MobiDB-lite"/>
    </source>
</evidence>
<name>A0A8B7N756_HYAAZ</name>
<evidence type="ECO:0000256" key="7">
    <source>
        <dbReference type="ARBA" id="ARBA00023242"/>
    </source>
</evidence>
<dbReference type="SMART" id="SM01281">
    <property type="entry name" value="Med12"/>
    <property type="match status" value="1"/>
</dbReference>
<keyword evidence="7" id="KW-0539">Nucleus</keyword>
<evidence type="ECO:0000256" key="4">
    <source>
        <dbReference type="ARBA" id="ARBA00023015"/>
    </source>
</evidence>
<feature type="region of interest" description="Disordered" evidence="8">
    <location>
        <begin position="1781"/>
        <end position="1800"/>
    </location>
</feature>
<feature type="region of interest" description="Disordered" evidence="8">
    <location>
        <begin position="753"/>
        <end position="796"/>
    </location>
</feature>
<feature type="region of interest" description="Disordered" evidence="8">
    <location>
        <begin position="2284"/>
        <end position="2342"/>
    </location>
</feature>
<evidence type="ECO:0000256" key="1">
    <source>
        <dbReference type="ARBA" id="ARBA00004123"/>
    </source>
</evidence>
<dbReference type="PANTHER" id="PTHR46007">
    <property type="entry name" value="MEDIATOR OF RNA POLYMERASE II TRANSCRIPTION SUBUNIT 12"/>
    <property type="match status" value="1"/>
</dbReference>
<organism evidence="10 11">
    <name type="scientific">Hyalella azteca</name>
    <name type="common">Amphipod</name>
    <dbReference type="NCBI Taxonomy" id="294128"/>
    <lineage>
        <taxon>Eukaryota</taxon>
        <taxon>Metazoa</taxon>
        <taxon>Ecdysozoa</taxon>
        <taxon>Arthropoda</taxon>
        <taxon>Crustacea</taxon>
        <taxon>Multicrustacea</taxon>
        <taxon>Malacostraca</taxon>
        <taxon>Eumalacostraca</taxon>
        <taxon>Peracarida</taxon>
        <taxon>Amphipoda</taxon>
        <taxon>Senticaudata</taxon>
        <taxon>Talitrida</taxon>
        <taxon>Talitroidea</taxon>
        <taxon>Hyalellidae</taxon>
        <taxon>Hyalella</taxon>
    </lineage>
</organism>
<evidence type="ECO:0000256" key="3">
    <source>
        <dbReference type="ARBA" id="ARBA00022491"/>
    </source>
</evidence>
<feature type="compositionally biased region" description="Pro residues" evidence="8">
    <location>
        <begin position="1978"/>
        <end position="1987"/>
    </location>
</feature>
<accession>A0A8B7N756</accession>
<proteinExistence type="inferred from homology"/>
<feature type="compositionally biased region" description="Polar residues" evidence="8">
    <location>
        <begin position="1964"/>
        <end position="1974"/>
    </location>
</feature>
<evidence type="ECO:0000256" key="2">
    <source>
        <dbReference type="ARBA" id="ARBA00010289"/>
    </source>
</evidence>
<feature type="compositionally biased region" description="Basic and acidic residues" evidence="8">
    <location>
        <begin position="753"/>
        <end position="768"/>
    </location>
</feature>
<dbReference type="GO" id="GO:0003713">
    <property type="term" value="F:transcription coactivator activity"/>
    <property type="evidence" value="ECO:0007669"/>
    <property type="project" value="TreeGrafter"/>
</dbReference>
<comment type="similarity">
    <text evidence="2">Belongs to the Mediator complex subunit 12 family.</text>
</comment>
<dbReference type="Pfam" id="PF09497">
    <property type="entry name" value="Med12"/>
    <property type="match status" value="1"/>
</dbReference>
<gene>
    <name evidence="11" type="primary">LOC108667198</name>
</gene>
<evidence type="ECO:0000259" key="9">
    <source>
        <dbReference type="SMART" id="SM01281"/>
    </source>
</evidence>
<keyword evidence="4" id="KW-0805">Transcription regulation</keyword>
<feature type="domain" description="Mediator complex subunit Med12" evidence="9">
    <location>
        <begin position="67"/>
        <end position="127"/>
    </location>
</feature>
<keyword evidence="10" id="KW-1185">Reference proteome</keyword>
<dbReference type="Proteomes" id="UP000694843">
    <property type="component" value="Unplaced"/>
</dbReference>
<feature type="region of interest" description="Disordered" evidence="8">
    <location>
        <begin position="1891"/>
        <end position="1932"/>
    </location>
</feature>
<feature type="compositionally biased region" description="Low complexity" evidence="8">
    <location>
        <begin position="180"/>
        <end position="219"/>
    </location>
</feature>
<dbReference type="OrthoDB" id="20828at2759"/>
<dbReference type="InterPro" id="IPR051647">
    <property type="entry name" value="Mediator_comp_sub12"/>
</dbReference>
<reference evidence="11" key="1">
    <citation type="submission" date="2025-08" db="UniProtKB">
        <authorList>
            <consortium name="RefSeq"/>
        </authorList>
    </citation>
    <scope>IDENTIFICATION</scope>
    <source>
        <tissue evidence="11">Whole organism</tissue>
    </source>
</reference>
<evidence type="ECO:0000256" key="6">
    <source>
        <dbReference type="ARBA" id="ARBA00023163"/>
    </source>
</evidence>
<dbReference type="OMA" id="YQQSHDK"/>
<feature type="compositionally biased region" description="Low complexity" evidence="8">
    <location>
        <begin position="781"/>
        <end position="794"/>
    </location>
</feature>
<feature type="compositionally biased region" description="Basic and acidic residues" evidence="8">
    <location>
        <begin position="1782"/>
        <end position="1795"/>
    </location>
</feature>
<dbReference type="RefSeq" id="XP_018009681.1">
    <property type="nucleotide sequence ID" value="XM_018154192.2"/>
</dbReference>
<feature type="compositionally biased region" description="Polar residues" evidence="8">
    <location>
        <begin position="1895"/>
        <end position="1908"/>
    </location>
</feature>
<protein>
    <submittedName>
        <fullName evidence="11">Mediator of RNA polymerase II transcription subunit 12</fullName>
    </submittedName>
</protein>
<dbReference type="InterPro" id="IPR021990">
    <property type="entry name" value="Mediator_Med12_LCEWAV"/>
</dbReference>